<accession>A0A151ID62</accession>
<organism evidence="2 3">
    <name type="scientific">Cyphomyrmex costatus</name>
    <dbReference type="NCBI Taxonomy" id="456900"/>
    <lineage>
        <taxon>Eukaryota</taxon>
        <taxon>Metazoa</taxon>
        <taxon>Ecdysozoa</taxon>
        <taxon>Arthropoda</taxon>
        <taxon>Hexapoda</taxon>
        <taxon>Insecta</taxon>
        <taxon>Pterygota</taxon>
        <taxon>Neoptera</taxon>
        <taxon>Endopterygota</taxon>
        <taxon>Hymenoptera</taxon>
        <taxon>Apocrita</taxon>
        <taxon>Aculeata</taxon>
        <taxon>Formicoidea</taxon>
        <taxon>Formicidae</taxon>
        <taxon>Myrmicinae</taxon>
        <taxon>Cyphomyrmex</taxon>
    </lineage>
</organism>
<evidence type="ECO:0000313" key="2">
    <source>
        <dbReference type="EMBL" id="KYM98344.1"/>
    </source>
</evidence>
<proteinExistence type="predicted"/>
<feature type="region of interest" description="Disordered" evidence="1">
    <location>
        <begin position="180"/>
        <end position="233"/>
    </location>
</feature>
<dbReference type="Proteomes" id="UP000078542">
    <property type="component" value="Unassembled WGS sequence"/>
</dbReference>
<evidence type="ECO:0000256" key="1">
    <source>
        <dbReference type="SAM" id="MobiDB-lite"/>
    </source>
</evidence>
<keyword evidence="3" id="KW-1185">Reference proteome</keyword>
<sequence>MRNRPERLRASWVVRHQGAPHVIPSPSGSSCRSRSQTELSSPVAVFCCVFGTGTVPSKGDKGRRHAIVIVVLLRRYRVRVHECRVCLESQHASVRPSCVGRAACRQDIDLSGGGEPVPPPPPLSPPLPLVLAVHRTQAGHAAPHTAVRRYGNSHGCRYFWGTAMCSCAVCVCDRVPDRRRDVTRDNRPGDDYSVSTRREKRGQYGQRKREGGREKERKRQTGRERERERERER</sequence>
<dbReference type="EMBL" id="KQ977985">
    <property type="protein sequence ID" value="KYM98344.1"/>
    <property type="molecule type" value="Genomic_DNA"/>
</dbReference>
<dbReference type="AlphaFoldDB" id="A0A151ID62"/>
<protein>
    <submittedName>
        <fullName evidence="2">Uncharacterized protein</fullName>
    </submittedName>
</protein>
<feature type="compositionally biased region" description="Basic and acidic residues" evidence="1">
    <location>
        <begin position="180"/>
        <end position="190"/>
    </location>
</feature>
<evidence type="ECO:0000313" key="3">
    <source>
        <dbReference type="Proteomes" id="UP000078542"/>
    </source>
</evidence>
<dbReference type="PROSITE" id="PS51257">
    <property type="entry name" value="PROKAR_LIPOPROTEIN"/>
    <property type="match status" value="1"/>
</dbReference>
<reference evidence="2 3" key="1">
    <citation type="submission" date="2016-03" db="EMBL/GenBank/DDBJ databases">
        <title>Cyphomyrmex costatus WGS genome.</title>
        <authorList>
            <person name="Nygaard S."/>
            <person name="Hu H."/>
            <person name="Boomsma J."/>
            <person name="Zhang G."/>
        </authorList>
    </citation>
    <scope>NUCLEOTIDE SEQUENCE [LARGE SCALE GENOMIC DNA]</scope>
    <source>
        <strain evidence="2">MS0001</strain>
        <tissue evidence="2">Whole body</tissue>
    </source>
</reference>
<feature type="compositionally biased region" description="Basic and acidic residues" evidence="1">
    <location>
        <begin position="207"/>
        <end position="233"/>
    </location>
</feature>
<gene>
    <name evidence="2" type="ORF">ALC62_10954</name>
</gene>
<name>A0A151ID62_9HYME</name>